<dbReference type="EMBL" id="LN714483">
    <property type="protein sequence ID" value="CEL67571.1"/>
    <property type="molecule type" value="Genomic_DNA"/>
</dbReference>
<name>F0VIM2_NEOCL</name>
<keyword evidence="4" id="KW-1185">Reference proteome</keyword>
<protein>
    <submittedName>
        <fullName evidence="2">Uncharacterized protein</fullName>
    </submittedName>
</protein>
<dbReference type="RefSeq" id="XP_003883615.1">
    <property type="nucleotide sequence ID" value="XM_003883566.1"/>
</dbReference>
<reference evidence="3" key="4">
    <citation type="journal article" date="2015" name="PLoS ONE">
        <title>Comprehensive Evaluation of Toxoplasma gondii VEG and Neospora caninum LIV Genomes with Tachyzoite Stage Transcriptome and Proteome Defines Novel Transcript Features.</title>
        <authorList>
            <person name="Ramaprasad A."/>
            <person name="Mourier T."/>
            <person name="Naeem R."/>
            <person name="Malas T.B."/>
            <person name="Moussa E."/>
            <person name="Panigrahi A."/>
            <person name="Vermont S.J."/>
            <person name="Otto T.D."/>
            <person name="Wastling J."/>
            <person name="Pain A."/>
        </authorList>
    </citation>
    <scope>NUCLEOTIDE SEQUENCE</scope>
    <source>
        <strain evidence="3">Liverpool</strain>
    </source>
</reference>
<dbReference type="OrthoDB" id="330357at2759"/>
<dbReference type="EMBL" id="FR823390">
    <property type="protein sequence ID" value="CBZ53583.1"/>
    <property type="molecule type" value="Genomic_DNA"/>
</dbReference>
<feature type="compositionally biased region" description="Pro residues" evidence="1">
    <location>
        <begin position="73"/>
        <end position="88"/>
    </location>
</feature>
<dbReference type="InParanoid" id="F0VIM2"/>
<evidence type="ECO:0000313" key="3">
    <source>
        <dbReference type="EMBL" id="CEL67571.1"/>
    </source>
</evidence>
<dbReference type="AlphaFoldDB" id="F0VIM2"/>
<feature type="region of interest" description="Disordered" evidence="1">
    <location>
        <begin position="69"/>
        <end position="90"/>
    </location>
</feature>
<dbReference type="GeneID" id="13442915"/>
<accession>F0VIM2</accession>
<dbReference type="Proteomes" id="UP000007494">
    <property type="component" value="Chromosome VIII"/>
</dbReference>
<reference evidence="4" key="3">
    <citation type="journal article" date="2012" name="PLoS Pathog.">
        <title>Comparative genomics of the apicomplexan parasites Toxoplasma gondii and Neospora caninum: Coccidia differing in host range and transmission strategy.</title>
        <authorList>
            <person name="Reid A.J."/>
            <person name="Vermont S.J."/>
            <person name="Cotton J.A."/>
            <person name="Harris D."/>
            <person name="Hill-Cawthorne G.A."/>
            <person name="Konen-Waisman S."/>
            <person name="Latham S.M."/>
            <person name="Mourier T."/>
            <person name="Norton R."/>
            <person name="Quail M.A."/>
            <person name="Sanders M."/>
            <person name="Shanmugam D."/>
            <person name="Sohal A."/>
            <person name="Wasmuth J.D."/>
            <person name="Brunk B."/>
            <person name="Grigg M.E."/>
            <person name="Howard J.C."/>
            <person name="Parkinson J."/>
            <person name="Roos D.S."/>
            <person name="Trees A.J."/>
            <person name="Berriman M."/>
            <person name="Pain A."/>
            <person name="Wastling J.M."/>
        </authorList>
    </citation>
    <scope>NUCLEOTIDE SEQUENCE [LARGE SCALE GENOMIC DNA]</scope>
    <source>
        <strain evidence="4">Liverpool</strain>
    </source>
</reference>
<sequence>MSFSEKLQQRRKLQDDTAAVYEDYGKKKQVFKKGKSRLYKEECERQLLQLNKVGVQPPTEICEVELPTEEPATPTPQEAPQPASPPPRPELRVRKQWVKSENIKFRQDRRSPEVLNKAKEIAVRFGLPKEVCLRLALLFQFRDTERGEDMLTVYLTALQRLKKGFKCAKLANGSLKVKKKFLQVDPKAPTVYIKGVGPVFRRTTALDIRAIQEVYAGTSESREFLEVNRRIKTLGHRLEENRCCVIKTDVRTYSLIFDRAEDMDDFFAVVDVLKGTHGPAVWREDTSAAGNVFRVDEGMDMTL</sequence>
<gene>
    <name evidence="3" type="ORF">BN1204_033700</name>
    <name evidence="2" type="ORF">NCLIV_033700</name>
</gene>
<organism evidence="2 4">
    <name type="scientific">Neospora caninum (strain Liverpool)</name>
    <dbReference type="NCBI Taxonomy" id="572307"/>
    <lineage>
        <taxon>Eukaryota</taxon>
        <taxon>Sar</taxon>
        <taxon>Alveolata</taxon>
        <taxon>Apicomplexa</taxon>
        <taxon>Conoidasida</taxon>
        <taxon>Coccidia</taxon>
        <taxon>Eucoccidiorida</taxon>
        <taxon>Eimeriorina</taxon>
        <taxon>Sarcocystidae</taxon>
        <taxon>Neospora</taxon>
    </lineage>
</organism>
<dbReference type="VEuPathDB" id="ToxoDB:NCLIV_033700"/>
<evidence type="ECO:0000313" key="2">
    <source>
        <dbReference type="EMBL" id="CBZ53583.1"/>
    </source>
</evidence>
<reference evidence="2" key="2">
    <citation type="submission" date="2011-03" db="EMBL/GenBank/DDBJ databases">
        <title>Comparative genomics and transcriptomics of Neospora caninum and Toxoplasma gondii.</title>
        <authorList>
            <person name="Reid A.J."/>
            <person name="Sohal A."/>
            <person name="Harris D."/>
            <person name="Quail M."/>
            <person name="Sanders M."/>
            <person name="Berriman M."/>
            <person name="Wastling J.M."/>
            <person name="Pain A."/>
        </authorList>
    </citation>
    <scope>NUCLEOTIDE SEQUENCE</scope>
    <source>
        <strain evidence="2">Liverpool</strain>
    </source>
</reference>
<evidence type="ECO:0000313" key="4">
    <source>
        <dbReference type="Proteomes" id="UP000007494"/>
    </source>
</evidence>
<dbReference type="eggNOG" id="ENOG502R0JQ">
    <property type="taxonomic scope" value="Eukaryota"/>
</dbReference>
<evidence type="ECO:0000256" key="1">
    <source>
        <dbReference type="SAM" id="MobiDB-lite"/>
    </source>
</evidence>
<reference evidence="2" key="1">
    <citation type="submission" date="2011-02" db="EMBL/GenBank/DDBJ databases">
        <authorList>
            <person name="Aslett M."/>
        </authorList>
    </citation>
    <scope>NUCLEOTIDE SEQUENCE</scope>
    <source>
        <strain evidence="2">Liverpool</strain>
    </source>
</reference>
<dbReference type="OMA" id="EENRCCV"/>
<proteinExistence type="predicted"/>